<comment type="caution">
    <text evidence="1">The sequence shown here is derived from an EMBL/GenBank/DDBJ whole genome shotgun (WGS) entry which is preliminary data.</text>
</comment>
<dbReference type="InterPro" id="IPR036291">
    <property type="entry name" value="NAD(P)-bd_dom_sf"/>
</dbReference>
<gene>
    <name evidence="1" type="ORF">B0H17DRAFT_1075149</name>
</gene>
<evidence type="ECO:0000313" key="1">
    <source>
        <dbReference type="EMBL" id="KAJ7682859.1"/>
    </source>
</evidence>
<keyword evidence="2" id="KW-1185">Reference proteome</keyword>
<dbReference type="EMBL" id="JARKIE010000113">
    <property type="protein sequence ID" value="KAJ7682859.1"/>
    <property type="molecule type" value="Genomic_DNA"/>
</dbReference>
<dbReference type="AlphaFoldDB" id="A0AAD7GDV2"/>
<dbReference type="Proteomes" id="UP001221757">
    <property type="component" value="Unassembled WGS sequence"/>
</dbReference>
<accession>A0AAD7GDV2</accession>
<sequence length="226" mass="24712">MSPLTAFIIGAGANATKSLSGRGKPAFDQLKKDGYFPVAVDVESPGSLATAFAQINKELGPPNVVVFNSNYRDLITPPVPDDPLTLSVEALTKQTAVGLAVFTAAQEALSGFRSEANKGTHKTFIVTGNPLPWKLVSWRLMSRSPRPIRKKKFGARGFYYASLVNETTGGILDPLSEFFTSGPQHAQVYLDLVTREDQADWDYRSPDIYLLLSSRFTLKGKKWAKA</sequence>
<protein>
    <submittedName>
        <fullName evidence="1">Uncharacterized protein</fullName>
    </submittedName>
</protein>
<evidence type="ECO:0000313" key="2">
    <source>
        <dbReference type="Proteomes" id="UP001221757"/>
    </source>
</evidence>
<reference evidence="1" key="1">
    <citation type="submission" date="2023-03" db="EMBL/GenBank/DDBJ databases">
        <title>Massive genome expansion in bonnet fungi (Mycena s.s.) driven by repeated elements and novel gene families across ecological guilds.</title>
        <authorList>
            <consortium name="Lawrence Berkeley National Laboratory"/>
            <person name="Harder C.B."/>
            <person name="Miyauchi S."/>
            <person name="Viragh M."/>
            <person name="Kuo A."/>
            <person name="Thoen E."/>
            <person name="Andreopoulos B."/>
            <person name="Lu D."/>
            <person name="Skrede I."/>
            <person name="Drula E."/>
            <person name="Henrissat B."/>
            <person name="Morin E."/>
            <person name="Kohler A."/>
            <person name="Barry K."/>
            <person name="LaButti K."/>
            <person name="Morin E."/>
            <person name="Salamov A."/>
            <person name="Lipzen A."/>
            <person name="Mereny Z."/>
            <person name="Hegedus B."/>
            <person name="Baldrian P."/>
            <person name="Stursova M."/>
            <person name="Weitz H."/>
            <person name="Taylor A."/>
            <person name="Grigoriev I.V."/>
            <person name="Nagy L.G."/>
            <person name="Martin F."/>
            <person name="Kauserud H."/>
        </authorList>
    </citation>
    <scope>NUCLEOTIDE SEQUENCE</scope>
    <source>
        <strain evidence="1">CBHHK067</strain>
    </source>
</reference>
<dbReference type="SUPFAM" id="SSF51735">
    <property type="entry name" value="NAD(P)-binding Rossmann-fold domains"/>
    <property type="match status" value="1"/>
</dbReference>
<organism evidence="1 2">
    <name type="scientific">Mycena rosella</name>
    <name type="common">Pink bonnet</name>
    <name type="synonym">Agaricus rosellus</name>
    <dbReference type="NCBI Taxonomy" id="1033263"/>
    <lineage>
        <taxon>Eukaryota</taxon>
        <taxon>Fungi</taxon>
        <taxon>Dikarya</taxon>
        <taxon>Basidiomycota</taxon>
        <taxon>Agaricomycotina</taxon>
        <taxon>Agaricomycetes</taxon>
        <taxon>Agaricomycetidae</taxon>
        <taxon>Agaricales</taxon>
        <taxon>Marasmiineae</taxon>
        <taxon>Mycenaceae</taxon>
        <taxon>Mycena</taxon>
    </lineage>
</organism>
<name>A0AAD7GDV2_MYCRO</name>
<proteinExistence type="predicted"/>